<dbReference type="InterPro" id="IPR006058">
    <property type="entry name" value="2Fe2S_fd_BS"/>
</dbReference>
<keyword evidence="12" id="KW-1185">Reference proteome</keyword>
<keyword evidence="6" id="KW-0560">Oxidoreductase</keyword>
<name>A0A2S6IK89_9ACTN</name>
<keyword evidence="2" id="KW-0285">Flavoprotein</keyword>
<dbReference type="PROSITE" id="PS51085">
    <property type="entry name" value="2FE2S_FER_2"/>
    <property type="match status" value="1"/>
</dbReference>
<dbReference type="SUPFAM" id="SSF52343">
    <property type="entry name" value="Ferredoxin reductase-like, C-terminal NADP-linked domain"/>
    <property type="match status" value="1"/>
</dbReference>
<gene>
    <name evidence="11" type="ORF">CLV92_10794</name>
</gene>
<dbReference type="NCBIfam" id="TIGR02160">
    <property type="entry name" value="PA_CoA_Oxy5"/>
    <property type="match status" value="1"/>
</dbReference>
<keyword evidence="4" id="KW-0479">Metal-binding</keyword>
<dbReference type="PROSITE" id="PS00197">
    <property type="entry name" value="2FE2S_FER_1"/>
    <property type="match status" value="1"/>
</dbReference>
<dbReference type="Gene3D" id="3.40.50.80">
    <property type="entry name" value="Nucleotide-binding domain of ferredoxin-NADP reductase (FNR) module"/>
    <property type="match status" value="1"/>
</dbReference>
<dbReference type="InterPro" id="IPR001433">
    <property type="entry name" value="OxRdtase_FAD/NAD-bd"/>
</dbReference>
<dbReference type="GO" id="GO:0046872">
    <property type="term" value="F:metal ion binding"/>
    <property type="evidence" value="ECO:0007669"/>
    <property type="project" value="UniProtKB-KW"/>
</dbReference>
<dbReference type="GO" id="GO:0051537">
    <property type="term" value="F:2 iron, 2 sulfur cluster binding"/>
    <property type="evidence" value="ECO:0007669"/>
    <property type="project" value="UniProtKB-KW"/>
</dbReference>
<sequence length="358" mass="39144">MPATFHPLRVREVERLTDDAVAISFDVPEHLRAAYEFRPGQHLTLRRVVDGKEARRSYSICAPAGSGRLRVAVKRIDGGAFSGWATRELRPGDEVDVMTPAGRFGTTFEPQRASSYVAIAAGSGITPVLSLLATGLEVERGSRFTLVYGNRSSATVMFLDELADLKDRHPERLQVLHVLSRESQDAPLLSGRIDAEKLRTLLGSLLRPEDVDAWFLCGPEEMVAECRRVLDASGVPAASVHRELFHVAGAEPVLRPTRDRDAARGAGSSVTVLLDGRSTTLDLAVEDEPVLDAVLRVRPDAPFACKGGVCGTCRARVLEGSVRMEHDYALEEYEKEAGYVLACQSHPTSDRVVLDFDQ</sequence>
<keyword evidence="5" id="KW-0274">FAD</keyword>
<accession>A0A2S6IK89</accession>
<evidence type="ECO:0000256" key="1">
    <source>
        <dbReference type="ARBA" id="ARBA00001974"/>
    </source>
</evidence>
<keyword evidence="3" id="KW-0001">2Fe-2S</keyword>
<evidence type="ECO:0000313" key="11">
    <source>
        <dbReference type="EMBL" id="PPK94591.1"/>
    </source>
</evidence>
<dbReference type="InterPro" id="IPR017927">
    <property type="entry name" value="FAD-bd_FR_type"/>
</dbReference>
<evidence type="ECO:0000256" key="3">
    <source>
        <dbReference type="ARBA" id="ARBA00022714"/>
    </source>
</evidence>
<dbReference type="InterPro" id="IPR008333">
    <property type="entry name" value="Cbr1-like_FAD-bd_dom"/>
</dbReference>
<dbReference type="InterPro" id="IPR001041">
    <property type="entry name" value="2Fe-2S_ferredoxin-type"/>
</dbReference>
<dbReference type="InterPro" id="IPR011884">
    <property type="entry name" value="PaaE"/>
</dbReference>
<dbReference type="GO" id="GO:0016491">
    <property type="term" value="F:oxidoreductase activity"/>
    <property type="evidence" value="ECO:0007669"/>
    <property type="project" value="UniProtKB-KW"/>
</dbReference>
<keyword evidence="7" id="KW-0408">Iron</keyword>
<dbReference type="EMBL" id="PTJD01000007">
    <property type="protein sequence ID" value="PPK94591.1"/>
    <property type="molecule type" value="Genomic_DNA"/>
</dbReference>
<dbReference type="OrthoDB" id="9796486at2"/>
<dbReference type="Gene3D" id="3.10.20.30">
    <property type="match status" value="1"/>
</dbReference>
<dbReference type="PRINTS" id="PR00410">
    <property type="entry name" value="PHEHYDRXLASE"/>
</dbReference>
<dbReference type="PROSITE" id="PS51384">
    <property type="entry name" value="FAD_FR"/>
    <property type="match status" value="1"/>
</dbReference>
<feature type="domain" description="2Fe-2S ferredoxin-type" evidence="9">
    <location>
        <begin position="268"/>
        <end position="358"/>
    </location>
</feature>
<evidence type="ECO:0000256" key="5">
    <source>
        <dbReference type="ARBA" id="ARBA00022827"/>
    </source>
</evidence>
<evidence type="ECO:0000256" key="2">
    <source>
        <dbReference type="ARBA" id="ARBA00022630"/>
    </source>
</evidence>
<dbReference type="Pfam" id="PF00175">
    <property type="entry name" value="NAD_binding_1"/>
    <property type="match status" value="1"/>
</dbReference>
<dbReference type="InterPro" id="IPR050415">
    <property type="entry name" value="MRET"/>
</dbReference>
<keyword evidence="8" id="KW-0411">Iron-sulfur</keyword>
<evidence type="ECO:0000256" key="4">
    <source>
        <dbReference type="ARBA" id="ARBA00022723"/>
    </source>
</evidence>
<protein>
    <submittedName>
        <fullName evidence="11">Ring-1,2-phenylacetyl-CoA epoxidase subunit PaaE</fullName>
    </submittedName>
</protein>
<feature type="domain" description="FAD-binding FR-type" evidence="10">
    <location>
        <begin position="3"/>
        <end position="107"/>
    </location>
</feature>
<dbReference type="CDD" id="cd00207">
    <property type="entry name" value="fer2"/>
    <property type="match status" value="1"/>
</dbReference>
<dbReference type="Pfam" id="PF00970">
    <property type="entry name" value="FAD_binding_6"/>
    <property type="match status" value="1"/>
</dbReference>
<dbReference type="InterPro" id="IPR012675">
    <property type="entry name" value="Beta-grasp_dom_sf"/>
</dbReference>
<dbReference type="Proteomes" id="UP000239485">
    <property type="component" value="Unassembled WGS sequence"/>
</dbReference>
<dbReference type="InterPro" id="IPR017938">
    <property type="entry name" value="Riboflavin_synthase-like_b-brl"/>
</dbReference>
<dbReference type="InterPro" id="IPR036010">
    <property type="entry name" value="2Fe-2S_ferredoxin-like_sf"/>
</dbReference>
<dbReference type="SUPFAM" id="SSF63380">
    <property type="entry name" value="Riboflavin synthase domain-like"/>
    <property type="match status" value="1"/>
</dbReference>
<organism evidence="11 12">
    <name type="scientific">Kineococcus xinjiangensis</name>
    <dbReference type="NCBI Taxonomy" id="512762"/>
    <lineage>
        <taxon>Bacteria</taxon>
        <taxon>Bacillati</taxon>
        <taxon>Actinomycetota</taxon>
        <taxon>Actinomycetes</taxon>
        <taxon>Kineosporiales</taxon>
        <taxon>Kineosporiaceae</taxon>
        <taxon>Kineococcus</taxon>
    </lineage>
</organism>
<dbReference type="PANTHER" id="PTHR47354:SF8">
    <property type="entry name" value="1,2-PHENYLACETYL-COA EPOXIDASE, SUBUNIT E"/>
    <property type="match status" value="1"/>
</dbReference>
<evidence type="ECO:0000313" key="12">
    <source>
        <dbReference type="Proteomes" id="UP000239485"/>
    </source>
</evidence>
<dbReference type="Gene3D" id="2.40.30.10">
    <property type="entry name" value="Translation factors"/>
    <property type="match status" value="1"/>
</dbReference>
<evidence type="ECO:0000256" key="6">
    <source>
        <dbReference type="ARBA" id="ARBA00023002"/>
    </source>
</evidence>
<evidence type="ECO:0000256" key="8">
    <source>
        <dbReference type="ARBA" id="ARBA00023014"/>
    </source>
</evidence>
<dbReference type="AlphaFoldDB" id="A0A2S6IK89"/>
<dbReference type="Pfam" id="PF00111">
    <property type="entry name" value="Fer2"/>
    <property type="match status" value="1"/>
</dbReference>
<comment type="cofactor">
    <cofactor evidence="1">
        <name>FAD</name>
        <dbReference type="ChEBI" id="CHEBI:57692"/>
    </cofactor>
</comment>
<dbReference type="RefSeq" id="WP_104432908.1">
    <property type="nucleotide sequence ID" value="NZ_PTJD01000007.1"/>
</dbReference>
<dbReference type="GO" id="GO:0050660">
    <property type="term" value="F:flavin adenine dinucleotide binding"/>
    <property type="evidence" value="ECO:0007669"/>
    <property type="project" value="TreeGrafter"/>
</dbReference>
<evidence type="ECO:0000256" key="7">
    <source>
        <dbReference type="ARBA" id="ARBA00023004"/>
    </source>
</evidence>
<dbReference type="PANTHER" id="PTHR47354">
    <property type="entry name" value="NADH OXIDOREDUCTASE HCR"/>
    <property type="match status" value="1"/>
</dbReference>
<evidence type="ECO:0000259" key="9">
    <source>
        <dbReference type="PROSITE" id="PS51085"/>
    </source>
</evidence>
<reference evidence="11 12" key="1">
    <citation type="submission" date="2018-02" db="EMBL/GenBank/DDBJ databases">
        <title>Genomic Encyclopedia of Archaeal and Bacterial Type Strains, Phase II (KMG-II): from individual species to whole genera.</title>
        <authorList>
            <person name="Goeker M."/>
        </authorList>
    </citation>
    <scope>NUCLEOTIDE SEQUENCE [LARGE SCALE GENOMIC DNA]</scope>
    <source>
        <strain evidence="11 12">DSM 22857</strain>
    </source>
</reference>
<dbReference type="CDD" id="cd06214">
    <property type="entry name" value="PA_degradation_oxidoreductase_like"/>
    <property type="match status" value="1"/>
</dbReference>
<dbReference type="InterPro" id="IPR039261">
    <property type="entry name" value="FNR_nucleotide-bd"/>
</dbReference>
<dbReference type="GO" id="GO:0010124">
    <property type="term" value="P:phenylacetate catabolic process"/>
    <property type="evidence" value="ECO:0007669"/>
    <property type="project" value="InterPro"/>
</dbReference>
<proteinExistence type="predicted"/>
<dbReference type="SUPFAM" id="SSF54292">
    <property type="entry name" value="2Fe-2S ferredoxin-like"/>
    <property type="match status" value="1"/>
</dbReference>
<comment type="caution">
    <text evidence="11">The sequence shown here is derived from an EMBL/GenBank/DDBJ whole genome shotgun (WGS) entry which is preliminary data.</text>
</comment>
<evidence type="ECO:0000259" key="10">
    <source>
        <dbReference type="PROSITE" id="PS51384"/>
    </source>
</evidence>